<keyword evidence="2" id="KW-1185">Reference proteome</keyword>
<dbReference type="Gene3D" id="3.60.10.10">
    <property type="entry name" value="Endonuclease/exonuclease/phosphatase"/>
    <property type="match status" value="1"/>
</dbReference>
<accession>A0ABR4BRC9</accession>
<name>A0ABR4BRC9_9LECA</name>
<evidence type="ECO:0008006" key="3">
    <source>
        <dbReference type="Google" id="ProtNLM"/>
    </source>
</evidence>
<dbReference type="Proteomes" id="UP001590951">
    <property type="component" value="Unassembled WGS sequence"/>
</dbReference>
<gene>
    <name evidence="1" type="ORF">ABVK25_000160</name>
</gene>
<evidence type="ECO:0000313" key="2">
    <source>
        <dbReference type="Proteomes" id="UP001590951"/>
    </source>
</evidence>
<sequence>MVHKDLAIIQSTPWIQSHFPITDIDSSNWLSSYGTITLISKGLPIRSVFRTRYWSDMGRDGLYVDIRDKFTVIRLWNTHLESLVAHPRFRPGQVELASQYLHGRFMDAGMIAGDFNAIEEFDRTLYVEHGVERCIFGEWRGGRPRGRLYLGNAEWRIGTEIWVFENG</sequence>
<dbReference type="SUPFAM" id="SSF56219">
    <property type="entry name" value="DNase I-like"/>
    <property type="match status" value="1"/>
</dbReference>
<proteinExistence type="predicted"/>
<evidence type="ECO:0000313" key="1">
    <source>
        <dbReference type="EMBL" id="KAL2058868.1"/>
    </source>
</evidence>
<comment type="caution">
    <text evidence="1">The sequence shown here is derived from an EMBL/GenBank/DDBJ whole genome shotgun (WGS) entry which is preliminary data.</text>
</comment>
<organism evidence="1 2">
    <name type="scientific">Lepraria finkii</name>
    <dbReference type="NCBI Taxonomy" id="1340010"/>
    <lineage>
        <taxon>Eukaryota</taxon>
        <taxon>Fungi</taxon>
        <taxon>Dikarya</taxon>
        <taxon>Ascomycota</taxon>
        <taxon>Pezizomycotina</taxon>
        <taxon>Lecanoromycetes</taxon>
        <taxon>OSLEUM clade</taxon>
        <taxon>Lecanoromycetidae</taxon>
        <taxon>Lecanorales</taxon>
        <taxon>Lecanorineae</taxon>
        <taxon>Stereocaulaceae</taxon>
        <taxon>Lepraria</taxon>
    </lineage>
</organism>
<dbReference type="InterPro" id="IPR036691">
    <property type="entry name" value="Endo/exonu/phosph_ase_sf"/>
</dbReference>
<protein>
    <recommendedName>
        <fullName evidence="3">Endonuclease/exonuclease/phosphatase domain-containing protein</fullName>
    </recommendedName>
</protein>
<dbReference type="EMBL" id="JBHFEH010000001">
    <property type="protein sequence ID" value="KAL2058868.1"/>
    <property type="molecule type" value="Genomic_DNA"/>
</dbReference>
<reference evidence="1 2" key="1">
    <citation type="submission" date="2024-09" db="EMBL/GenBank/DDBJ databases">
        <title>Rethinking Asexuality: The Enigmatic Case of Functional Sexual Genes in Lepraria (Stereocaulaceae).</title>
        <authorList>
            <person name="Doellman M."/>
            <person name="Sun Y."/>
            <person name="Barcenas-Pena A."/>
            <person name="Lumbsch H.T."/>
            <person name="Grewe F."/>
        </authorList>
    </citation>
    <scope>NUCLEOTIDE SEQUENCE [LARGE SCALE GENOMIC DNA]</scope>
    <source>
        <strain evidence="1 2">Grewe 0041</strain>
    </source>
</reference>